<dbReference type="PATRIC" id="fig|504728.9.peg.2598"/>
<reference evidence="1 3" key="1">
    <citation type="journal article" date="2010" name="Stand. Genomic Sci.">
        <title>Complete genome sequence of Meiothermus ruber type strain (21).</title>
        <authorList>
            <person name="Tindall B.J."/>
            <person name="Sikorski J."/>
            <person name="Lucas S."/>
            <person name="Goltsman E."/>
            <person name="Copeland A."/>
            <person name="Glavina Del Rio T."/>
            <person name="Nolan M."/>
            <person name="Tice H."/>
            <person name="Cheng J.F."/>
            <person name="Han C."/>
            <person name="Pitluck S."/>
            <person name="Liolios K."/>
            <person name="Ivanova N."/>
            <person name="Mavromatis K."/>
            <person name="Ovchinnikova G."/>
            <person name="Pati A."/>
            <person name="Fahnrich R."/>
            <person name="Goodwin L."/>
            <person name="Chen A."/>
            <person name="Palaniappan K."/>
            <person name="Land M."/>
            <person name="Hauser L."/>
            <person name="Chang Y.J."/>
            <person name="Jeffries C.D."/>
            <person name="Rohde M."/>
            <person name="Goker M."/>
            <person name="Woyke T."/>
            <person name="Bristow J."/>
            <person name="Eisen J.A."/>
            <person name="Markowitz V."/>
            <person name="Hugenholtz P."/>
            <person name="Kyrpides N.C."/>
            <person name="Klenk H.P."/>
            <person name="Lapidus A."/>
        </authorList>
    </citation>
    <scope>NUCLEOTIDE SEQUENCE [LARGE SCALE GENOMIC DNA]</scope>
    <source>
        <strain evidence="3">ATCC 35948 / DSM 1279 / VKM B-1258 / 21</strain>
        <strain evidence="1">DSM 1279</strain>
    </source>
</reference>
<evidence type="ECO:0000313" key="2">
    <source>
        <dbReference type="EMBL" id="AGK05810.1"/>
    </source>
</evidence>
<dbReference type="KEGG" id="mrb:Mrub_1986"/>
<dbReference type="STRING" id="504728.K649_12620"/>
<protein>
    <submittedName>
        <fullName evidence="2">Uncharacterized protein</fullName>
    </submittedName>
</protein>
<dbReference type="Proteomes" id="UP000006655">
    <property type="component" value="Chromosome"/>
</dbReference>
<dbReference type="Proteomes" id="UP000013026">
    <property type="component" value="Chromosome"/>
</dbReference>
<reference evidence="2" key="2">
    <citation type="submission" date="2013-04" db="EMBL/GenBank/DDBJ databases">
        <title>Non-Hybrid, Finished Microbial Genome Assemblies from Long-Read SMRT Sequencing Data.</title>
        <authorList>
            <person name="Klammer A."/>
            <person name="Drake J."/>
            <person name="Heiner C."/>
            <person name="Clum A."/>
            <person name="Copeland A."/>
            <person name="Huddleston J."/>
            <person name="Eichler E."/>
            <person name="Turner S.W."/>
        </authorList>
    </citation>
    <scope>NUCLEOTIDE SEQUENCE</scope>
    <source>
        <strain evidence="2">DSM 1279</strain>
    </source>
</reference>
<accession>D3PTF9</accession>
<gene>
    <name evidence="1" type="ordered locus">Mrub_1986</name>
    <name evidence="2" type="ORF">K649_12620</name>
</gene>
<proteinExistence type="predicted"/>
<dbReference type="EMBL" id="CP005385">
    <property type="protein sequence ID" value="AGK05810.1"/>
    <property type="molecule type" value="Genomic_DNA"/>
</dbReference>
<sequence>MEFSLAQVLQEIDRELALRRRVYNQLVRKGKMHYSDAEQHYLRMLAARRIVAAHPHEFVEMPDAEENAVGLYKTDQP</sequence>
<evidence type="ECO:0000313" key="3">
    <source>
        <dbReference type="Proteomes" id="UP000006655"/>
    </source>
</evidence>
<dbReference type="KEGG" id="mre:K649_12620"/>
<evidence type="ECO:0000313" key="1">
    <source>
        <dbReference type="EMBL" id="ADD28742.1"/>
    </source>
</evidence>
<dbReference type="RefSeq" id="WP_013014241.1">
    <property type="nucleotide sequence ID" value="NC_013946.1"/>
</dbReference>
<organism evidence="2 4">
    <name type="scientific">Meiothermus ruber (strain ATCC 35948 / DSM 1279 / VKM B-1258 / 21)</name>
    <name type="common">Thermus ruber</name>
    <dbReference type="NCBI Taxonomy" id="504728"/>
    <lineage>
        <taxon>Bacteria</taxon>
        <taxon>Thermotogati</taxon>
        <taxon>Deinococcota</taxon>
        <taxon>Deinococci</taxon>
        <taxon>Thermales</taxon>
        <taxon>Thermaceae</taxon>
        <taxon>Meiothermus</taxon>
    </lineage>
</organism>
<reference evidence="2 4" key="3">
    <citation type="submission" date="2013-04" db="EMBL/GenBank/DDBJ databases">
        <authorList>
            <person name="Chin J."/>
            <person name="Alexander D.H."/>
            <person name="Marks P."/>
            <person name="Korlach J."/>
            <person name="Clum A."/>
            <person name="Copeland A."/>
        </authorList>
    </citation>
    <scope>NUCLEOTIDE SEQUENCE [LARGE SCALE GENOMIC DNA]</scope>
    <source>
        <strain evidence="4">ATCC 35948 / DSM 1279 / VKM B-1258 / 21</strain>
        <strain evidence="2">DSM 1279</strain>
    </source>
</reference>
<dbReference type="EMBL" id="CP001743">
    <property type="protein sequence ID" value="ADD28742.1"/>
    <property type="molecule type" value="Genomic_DNA"/>
</dbReference>
<name>D3PTF9_MEIRD</name>
<dbReference type="AlphaFoldDB" id="D3PTF9"/>
<evidence type="ECO:0000313" key="4">
    <source>
        <dbReference type="Proteomes" id="UP000013026"/>
    </source>
</evidence>
<keyword evidence="3" id="KW-1185">Reference proteome</keyword>